<dbReference type="InterPro" id="IPR013324">
    <property type="entry name" value="RNA_pol_sigma_r3/r4-like"/>
</dbReference>
<evidence type="ECO:0000256" key="3">
    <source>
        <dbReference type="ARBA" id="ARBA00023082"/>
    </source>
</evidence>
<gene>
    <name evidence="7" type="ORF">GCM10010468_38920</name>
</gene>
<dbReference type="SUPFAM" id="SSF88946">
    <property type="entry name" value="Sigma2 domain of RNA polymerase sigma factors"/>
    <property type="match status" value="1"/>
</dbReference>
<dbReference type="Gene3D" id="1.10.1740.10">
    <property type="match status" value="1"/>
</dbReference>
<dbReference type="InterPro" id="IPR013325">
    <property type="entry name" value="RNA_pol_sigma_r2"/>
</dbReference>
<accession>A0ABP6QBK1</accession>
<keyword evidence="4" id="KW-0804">Transcription</keyword>
<feature type="domain" description="RNA polymerase sigma-70 region 2" evidence="5">
    <location>
        <begin position="29"/>
        <end position="95"/>
    </location>
</feature>
<evidence type="ECO:0000256" key="1">
    <source>
        <dbReference type="ARBA" id="ARBA00010641"/>
    </source>
</evidence>
<feature type="domain" description="RNA polymerase sigma factor 70 region 4 type 2" evidence="6">
    <location>
        <begin position="128"/>
        <end position="179"/>
    </location>
</feature>
<keyword evidence="3" id="KW-0731">Sigma factor</keyword>
<dbReference type="InterPro" id="IPR014284">
    <property type="entry name" value="RNA_pol_sigma-70_dom"/>
</dbReference>
<proteinExistence type="inferred from homology"/>
<evidence type="ECO:0000313" key="7">
    <source>
        <dbReference type="EMBL" id="GAA3216687.1"/>
    </source>
</evidence>
<sequence>MTAGSGSAPPDDASLIEQSRHEPEAFAGLYDRHAAPIHRYVARRLGDQAADDLVAETFLAAFRQRSRYDLARPDARPWLYGIAANLIGKHRRSEVRMLRALARTGVDPVVESHTERSDAKVSAGAVSRALAEALGGLSAGDREVLLLVAWADLTYEQAAEALGIPIGTVRSRLSRARRKVREALGGCDPTIPQEEFSR</sequence>
<keyword evidence="8" id="KW-1185">Reference proteome</keyword>
<dbReference type="Pfam" id="PF08281">
    <property type="entry name" value="Sigma70_r4_2"/>
    <property type="match status" value="1"/>
</dbReference>
<reference evidence="8" key="1">
    <citation type="journal article" date="2019" name="Int. J. Syst. Evol. Microbiol.">
        <title>The Global Catalogue of Microorganisms (GCM) 10K type strain sequencing project: providing services to taxonomists for standard genome sequencing and annotation.</title>
        <authorList>
            <consortium name="The Broad Institute Genomics Platform"/>
            <consortium name="The Broad Institute Genome Sequencing Center for Infectious Disease"/>
            <person name="Wu L."/>
            <person name="Ma J."/>
        </authorList>
    </citation>
    <scope>NUCLEOTIDE SEQUENCE [LARGE SCALE GENOMIC DNA]</scope>
    <source>
        <strain evidence="8">JCM 9377</strain>
    </source>
</reference>
<comment type="similarity">
    <text evidence="1">Belongs to the sigma-70 factor family. ECF subfamily.</text>
</comment>
<dbReference type="CDD" id="cd06171">
    <property type="entry name" value="Sigma70_r4"/>
    <property type="match status" value="1"/>
</dbReference>
<evidence type="ECO:0000256" key="2">
    <source>
        <dbReference type="ARBA" id="ARBA00023015"/>
    </source>
</evidence>
<evidence type="ECO:0000313" key="8">
    <source>
        <dbReference type="Proteomes" id="UP001501237"/>
    </source>
</evidence>
<dbReference type="InterPro" id="IPR007627">
    <property type="entry name" value="RNA_pol_sigma70_r2"/>
</dbReference>
<dbReference type="InterPro" id="IPR036388">
    <property type="entry name" value="WH-like_DNA-bd_sf"/>
</dbReference>
<name>A0ABP6QBK1_9ACTN</name>
<evidence type="ECO:0000259" key="5">
    <source>
        <dbReference type="Pfam" id="PF04542"/>
    </source>
</evidence>
<evidence type="ECO:0000259" key="6">
    <source>
        <dbReference type="Pfam" id="PF08281"/>
    </source>
</evidence>
<comment type="caution">
    <text evidence="7">The sequence shown here is derived from an EMBL/GenBank/DDBJ whole genome shotgun (WGS) entry which is preliminary data.</text>
</comment>
<dbReference type="NCBIfam" id="TIGR02937">
    <property type="entry name" value="sigma70-ECF"/>
    <property type="match status" value="1"/>
</dbReference>
<dbReference type="InterPro" id="IPR013249">
    <property type="entry name" value="RNA_pol_sigma70_r4_t2"/>
</dbReference>
<evidence type="ECO:0000256" key="4">
    <source>
        <dbReference type="ARBA" id="ARBA00023163"/>
    </source>
</evidence>
<protein>
    <submittedName>
        <fullName evidence="7">RNA polymerase sigma factor</fullName>
    </submittedName>
</protein>
<dbReference type="Proteomes" id="UP001501237">
    <property type="component" value="Unassembled WGS sequence"/>
</dbReference>
<keyword evidence="2" id="KW-0805">Transcription regulation</keyword>
<organism evidence="7 8">
    <name type="scientific">Actinocorallia longicatena</name>
    <dbReference type="NCBI Taxonomy" id="111803"/>
    <lineage>
        <taxon>Bacteria</taxon>
        <taxon>Bacillati</taxon>
        <taxon>Actinomycetota</taxon>
        <taxon>Actinomycetes</taxon>
        <taxon>Streptosporangiales</taxon>
        <taxon>Thermomonosporaceae</taxon>
        <taxon>Actinocorallia</taxon>
    </lineage>
</organism>
<dbReference type="EMBL" id="BAAAUV010000008">
    <property type="protein sequence ID" value="GAA3216687.1"/>
    <property type="molecule type" value="Genomic_DNA"/>
</dbReference>
<dbReference type="PANTHER" id="PTHR43133">
    <property type="entry name" value="RNA POLYMERASE ECF-TYPE SIGMA FACTO"/>
    <property type="match status" value="1"/>
</dbReference>
<dbReference type="RefSeq" id="WP_344830033.1">
    <property type="nucleotide sequence ID" value="NZ_BAAAUV010000008.1"/>
</dbReference>
<dbReference type="Gene3D" id="1.10.10.10">
    <property type="entry name" value="Winged helix-like DNA-binding domain superfamily/Winged helix DNA-binding domain"/>
    <property type="match status" value="1"/>
</dbReference>
<dbReference type="SUPFAM" id="SSF88659">
    <property type="entry name" value="Sigma3 and sigma4 domains of RNA polymerase sigma factors"/>
    <property type="match status" value="1"/>
</dbReference>
<dbReference type="InterPro" id="IPR039425">
    <property type="entry name" value="RNA_pol_sigma-70-like"/>
</dbReference>
<dbReference type="PANTHER" id="PTHR43133:SF25">
    <property type="entry name" value="RNA POLYMERASE SIGMA FACTOR RFAY-RELATED"/>
    <property type="match status" value="1"/>
</dbReference>
<dbReference type="Pfam" id="PF04542">
    <property type="entry name" value="Sigma70_r2"/>
    <property type="match status" value="1"/>
</dbReference>